<dbReference type="Pfam" id="PF25462">
    <property type="entry name" value="Beta-barrel_INTS6"/>
    <property type="match status" value="1"/>
</dbReference>
<sequence>MTIIVFLIDNSASMNQRTIQGTTLLDVAKSATELFFKIRLNKSRVDRYFILTLDDDCQYVKLAGWRQNVDLQCIHAALNTIKADGQTPLSVGLQRTFRMLNLNRLQLGLENYGMGMFPSYIEPAVILCITDGCCSTSLDESILKDVSMSSIETTIFGQPLTNDSFRWDYRLYSVILRYPGFVETVDTTFQKSDMNELPVVKTSELTGGKGFYVSDNRELQQCLESLAPKCQPAVVIDFTPGADFEQSETSTHNENTHKQLVYIKLMGRVCSNWPIPETFWLDDELISSHLPARPAHPRIFVSTSQVQIPNVPEYFPVDRYELEPSLFTQMLCIRDPAKVWQCFGADGKHAQSAPFGYLKSSPDLQTVHLHVLPYDYPNFCHLLNELYEVHHMRMSEAWGHRFVGYLSSIPRYYFMPLTKAFERFGFQSVIKPEAVDRVLPYQLKHTLQKLRHAAKIEYDNFVRTTQNGEHSFTNIKLPASLLPFPLWSLRELRPSTGRRVIQSAAHPYARAADVERSKLRIALRRMRRNLDAILGGRQTDSHDSSVHEQPVATMGDYLSYKAAHEFEPVLREINPSPERLDTFGNPFRKKTTASFIADEVYVDEMGLTAGVPGGANATLVVPGRKRQHTKSSNTVVRNKGPLPAYINHLNWREFSPKNSPPNSPIPNHSGWFIFPKFTYFGKADDTITTVVQKQAPALPTFSKQTEKAMSNKDAFISNERVVRDLTRIVREPHADGSGIFARLNDLSGSLAQRYAAISVIMSEALRFKRSVLYTILKDWRQWILRSEAYLPALVNPDNRQTLSELVAPQKIGLDLSMTLIIESTQHQCEKSEVPAYVDRICSMPSVKLAASNFRERVHQFSSPHNLLYVHQGEMATVPCDLESKGLPSVMASDDATSCLILVLRFPRSCTLVHLDHRDRVSDFFTQIEQYFIPRGTCVVDAHIIGGFTDDGHLSRGVLDLVMSEMLCGNSLYTLKTFCVADLNTTVELNSQASCRHQALRRPIIMGMAFNWQTNTAIAATLSWSARGPLPALRLARLQTGEVRVVNVFDPNSCELIIMPFGCDWRFRDPKVLKRSDLAKLSTTPEQEPQTFFEGLYSALNLLFRCPNLLDYWFAEGALRFACSDSQSLDENPNASASEITWRPANEAAARAVQDNLASISQIV</sequence>
<dbReference type="AlphaFoldDB" id="A0A1S8X7I4"/>
<dbReference type="PANTHER" id="PTHR12957">
    <property type="entry name" value="DEAD/H BOX POLYPEPTIDE 26/DICE1-RELATED"/>
    <property type="match status" value="1"/>
</dbReference>
<accession>A0A1S8X7I4</accession>
<dbReference type="InterPro" id="IPR029307">
    <property type="entry name" value="INT_SG_DDX_CT_C"/>
</dbReference>
<protein>
    <recommendedName>
        <fullName evidence="1">VWFA domain-containing protein</fullName>
    </recommendedName>
</protein>
<dbReference type="PANTHER" id="PTHR12957:SF2">
    <property type="entry name" value="INTEGRATOR COMPLEX SUBUNIT 6"/>
    <property type="match status" value="1"/>
</dbReference>
<dbReference type="GO" id="GO:0008418">
    <property type="term" value="F:protein-N-terminal asparagine amidohydrolase activity"/>
    <property type="evidence" value="ECO:0007669"/>
    <property type="project" value="InterPro"/>
</dbReference>
<dbReference type="SUPFAM" id="SSF53300">
    <property type="entry name" value="vWA-like"/>
    <property type="match status" value="1"/>
</dbReference>
<dbReference type="EMBL" id="KV891723">
    <property type="protein sequence ID" value="OON22632.1"/>
    <property type="molecule type" value="Genomic_DNA"/>
</dbReference>
<dbReference type="Gene3D" id="3.40.50.410">
    <property type="entry name" value="von Willebrand factor, type A domain"/>
    <property type="match status" value="1"/>
</dbReference>
<dbReference type="GO" id="GO:0034472">
    <property type="term" value="P:snRNA 3'-end processing"/>
    <property type="evidence" value="ECO:0007669"/>
    <property type="project" value="TreeGrafter"/>
</dbReference>
<dbReference type="Pfam" id="PF14736">
    <property type="entry name" value="N_Asn_amidohyd"/>
    <property type="match status" value="1"/>
</dbReference>
<evidence type="ECO:0000313" key="2">
    <source>
        <dbReference type="EMBL" id="OON22632.1"/>
    </source>
</evidence>
<dbReference type="Pfam" id="PF13519">
    <property type="entry name" value="VWA_2"/>
    <property type="match status" value="1"/>
</dbReference>
<feature type="domain" description="VWFA" evidence="1">
    <location>
        <begin position="3"/>
        <end position="226"/>
    </location>
</feature>
<keyword evidence="3" id="KW-1185">Reference proteome</keyword>
<dbReference type="InterPro" id="IPR026750">
    <property type="entry name" value="NTAN1"/>
</dbReference>
<proteinExistence type="predicted"/>
<evidence type="ECO:0000259" key="1">
    <source>
        <dbReference type="PROSITE" id="PS50234"/>
    </source>
</evidence>
<dbReference type="GO" id="GO:0032039">
    <property type="term" value="C:integrator complex"/>
    <property type="evidence" value="ECO:0007669"/>
    <property type="project" value="TreeGrafter"/>
</dbReference>
<dbReference type="Pfam" id="PF15300">
    <property type="entry name" value="INT_SG_DDX_CT_C"/>
    <property type="match status" value="1"/>
</dbReference>
<name>A0A1S8X7I4_OPIVI</name>
<organism evidence="2 3">
    <name type="scientific">Opisthorchis viverrini</name>
    <name type="common">Southeast Asian liver fluke</name>
    <dbReference type="NCBI Taxonomy" id="6198"/>
    <lineage>
        <taxon>Eukaryota</taxon>
        <taxon>Metazoa</taxon>
        <taxon>Spiralia</taxon>
        <taxon>Lophotrochozoa</taxon>
        <taxon>Platyhelminthes</taxon>
        <taxon>Trematoda</taxon>
        <taxon>Digenea</taxon>
        <taxon>Opisthorchiida</taxon>
        <taxon>Opisthorchiata</taxon>
        <taxon>Opisthorchiidae</taxon>
        <taxon>Opisthorchis</taxon>
    </lineage>
</organism>
<evidence type="ECO:0000313" key="3">
    <source>
        <dbReference type="Proteomes" id="UP000243686"/>
    </source>
</evidence>
<dbReference type="Proteomes" id="UP000243686">
    <property type="component" value="Unassembled WGS sequence"/>
</dbReference>
<dbReference type="InterPro" id="IPR057413">
    <property type="entry name" value="Beta-barrel_INTS6"/>
</dbReference>
<dbReference type="InterPro" id="IPR002035">
    <property type="entry name" value="VWF_A"/>
</dbReference>
<gene>
    <name evidence="2" type="ORF">X801_01462</name>
</gene>
<dbReference type="InterPro" id="IPR036465">
    <property type="entry name" value="vWFA_dom_sf"/>
</dbReference>
<reference evidence="2 3" key="1">
    <citation type="submission" date="2015-03" db="EMBL/GenBank/DDBJ databases">
        <title>Draft genome of the nematode, Opisthorchis viverrini.</title>
        <authorList>
            <person name="Mitreva M."/>
        </authorList>
    </citation>
    <scope>NUCLEOTIDE SEQUENCE [LARGE SCALE GENOMIC DNA]</scope>
    <source>
        <strain evidence="2">Khon Kaen</strain>
    </source>
</reference>
<dbReference type="PROSITE" id="PS50234">
    <property type="entry name" value="VWFA"/>
    <property type="match status" value="1"/>
</dbReference>
<dbReference type="InterPro" id="IPR051113">
    <property type="entry name" value="Integrator_subunit6"/>
</dbReference>